<reference evidence="3 4" key="1">
    <citation type="submission" date="2019-03" db="EMBL/GenBank/DDBJ databases">
        <title>Genomic Encyclopedia of Type Strains, Phase IV (KMG-IV): sequencing the most valuable type-strain genomes for metagenomic binning, comparative biology and taxonomic classification.</title>
        <authorList>
            <person name="Goeker M."/>
        </authorList>
    </citation>
    <scope>NUCLEOTIDE SEQUENCE [LARGE SCALE GENOMIC DNA]</scope>
    <source>
        <strain evidence="3 4">DSM 100059</strain>
    </source>
</reference>
<evidence type="ECO:0000256" key="2">
    <source>
        <dbReference type="SAM" id="SignalP"/>
    </source>
</evidence>
<evidence type="ECO:0000313" key="3">
    <source>
        <dbReference type="EMBL" id="TDW99461.1"/>
    </source>
</evidence>
<keyword evidence="1" id="KW-1133">Transmembrane helix</keyword>
<feature type="chain" id="PRO_5020250064" evidence="2">
    <location>
        <begin position="20"/>
        <end position="298"/>
    </location>
</feature>
<keyword evidence="1" id="KW-0472">Membrane</keyword>
<dbReference type="EMBL" id="SODV01000001">
    <property type="protein sequence ID" value="TDW99461.1"/>
    <property type="molecule type" value="Genomic_DNA"/>
</dbReference>
<evidence type="ECO:0000313" key="4">
    <source>
        <dbReference type="Proteomes" id="UP000294498"/>
    </source>
</evidence>
<dbReference type="InterPro" id="IPR025489">
    <property type="entry name" value="DUF4381"/>
</dbReference>
<dbReference type="AlphaFoldDB" id="A0A4R8DN67"/>
<gene>
    <name evidence="3" type="ORF">EDB95_0471</name>
</gene>
<feature type="signal peptide" evidence="2">
    <location>
        <begin position="1"/>
        <end position="19"/>
    </location>
</feature>
<name>A0A4R8DN67_9BACT</name>
<feature type="transmembrane region" description="Helical" evidence="1">
    <location>
        <begin position="146"/>
        <end position="166"/>
    </location>
</feature>
<protein>
    <submittedName>
        <fullName evidence="3">Uncharacterized protein DUF4381</fullName>
    </submittedName>
</protein>
<proteinExistence type="predicted"/>
<accession>A0A4R8DN67</accession>
<keyword evidence="2" id="KW-0732">Signal</keyword>
<evidence type="ECO:0000256" key="1">
    <source>
        <dbReference type="SAM" id="Phobius"/>
    </source>
</evidence>
<sequence length="298" mass="32925">MKKALLYIGLLVLALKAGAQSVPTGLSADVSADRQAILIGEPIRLTLTVRSTPGHPVFVTIPDSLPHFEVLTRSKIDTVADKDLLQLQQVVTLTSFDSGHWEIPAFELAGTDIVTDSLGVDVGFIPMKPNDQLRDIKDIVPVKFSIPWWIIGVSAIVLAVLIVLLVRTLRSRHEITTGKRAAPLDPPFEEAVKALEDLALPVATADVKPYYTRLDAILKRFLSRNFGWKTSQFTTTDLLTHLQDTVTDPGERSAIAETLRLEDAVKFARFYPGNDLHQQAKERVRKALDILHKTTPVS</sequence>
<comment type="caution">
    <text evidence="3">The sequence shown here is derived from an EMBL/GenBank/DDBJ whole genome shotgun (WGS) entry which is preliminary data.</text>
</comment>
<dbReference type="Pfam" id="PF14316">
    <property type="entry name" value="DUF4381"/>
    <property type="match status" value="1"/>
</dbReference>
<organism evidence="3 4">
    <name type="scientific">Dinghuibacter silviterrae</name>
    <dbReference type="NCBI Taxonomy" id="1539049"/>
    <lineage>
        <taxon>Bacteria</taxon>
        <taxon>Pseudomonadati</taxon>
        <taxon>Bacteroidota</taxon>
        <taxon>Chitinophagia</taxon>
        <taxon>Chitinophagales</taxon>
        <taxon>Chitinophagaceae</taxon>
        <taxon>Dinghuibacter</taxon>
    </lineage>
</organism>
<keyword evidence="4" id="KW-1185">Reference proteome</keyword>
<dbReference type="Proteomes" id="UP000294498">
    <property type="component" value="Unassembled WGS sequence"/>
</dbReference>
<dbReference type="RefSeq" id="WP_162852459.1">
    <property type="nucleotide sequence ID" value="NZ_SODV01000001.1"/>
</dbReference>
<keyword evidence="1" id="KW-0812">Transmembrane</keyword>